<name>A0A8X6TS36_NEPPI</name>
<evidence type="ECO:0000313" key="2">
    <source>
        <dbReference type="Proteomes" id="UP000887013"/>
    </source>
</evidence>
<organism evidence="1 2">
    <name type="scientific">Nephila pilipes</name>
    <name type="common">Giant wood spider</name>
    <name type="synonym">Nephila maculata</name>
    <dbReference type="NCBI Taxonomy" id="299642"/>
    <lineage>
        <taxon>Eukaryota</taxon>
        <taxon>Metazoa</taxon>
        <taxon>Ecdysozoa</taxon>
        <taxon>Arthropoda</taxon>
        <taxon>Chelicerata</taxon>
        <taxon>Arachnida</taxon>
        <taxon>Araneae</taxon>
        <taxon>Araneomorphae</taxon>
        <taxon>Entelegynae</taxon>
        <taxon>Araneoidea</taxon>
        <taxon>Nephilidae</taxon>
        <taxon>Nephila</taxon>
    </lineage>
</organism>
<keyword evidence="2" id="KW-1185">Reference proteome</keyword>
<evidence type="ECO:0000313" key="1">
    <source>
        <dbReference type="EMBL" id="GFT49809.1"/>
    </source>
</evidence>
<accession>A0A8X6TS36</accession>
<protein>
    <submittedName>
        <fullName evidence="1">Uncharacterized protein</fullName>
    </submittedName>
</protein>
<dbReference type="AlphaFoldDB" id="A0A8X6TS36"/>
<proteinExistence type="predicted"/>
<sequence length="98" mass="11263">MIKWTPLKVRENVTGGEYILRRSFAFSIVLNAIRIIRKLNTINAVVHVVWSSKLLPPWILSSLRLLNSYLATNMEKQKRSICEHDNILLHPLSLGEPS</sequence>
<dbReference type="Proteomes" id="UP000887013">
    <property type="component" value="Unassembled WGS sequence"/>
</dbReference>
<dbReference type="EMBL" id="BMAW01016580">
    <property type="protein sequence ID" value="GFT49809.1"/>
    <property type="molecule type" value="Genomic_DNA"/>
</dbReference>
<gene>
    <name evidence="1" type="ORF">NPIL_648191</name>
</gene>
<reference evidence="1" key="1">
    <citation type="submission" date="2020-08" db="EMBL/GenBank/DDBJ databases">
        <title>Multicomponent nature underlies the extraordinary mechanical properties of spider dragline silk.</title>
        <authorList>
            <person name="Kono N."/>
            <person name="Nakamura H."/>
            <person name="Mori M."/>
            <person name="Yoshida Y."/>
            <person name="Ohtoshi R."/>
            <person name="Malay A.D."/>
            <person name="Moran D.A.P."/>
            <person name="Tomita M."/>
            <person name="Numata K."/>
            <person name="Arakawa K."/>
        </authorList>
    </citation>
    <scope>NUCLEOTIDE SEQUENCE</scope>
</reference>
<comment type="caution">
    <text evidence="1">The sequence shown here is derived from an EMBL/GenBank/DDBJ whole genome shotgun (WGS) entry which is preliminary data.</text>
</comment>